<dbReference type="AlphaFoldDB" id="A0A919FDL8"/>
<dbReference type="SUPFAM" id="SSF55874">
    <property type="entry name" value="ATPase domain of HSP90 chaperone/DNA topoisomerase II/histidine kinase"/>
    <property type="match status" value="1"/>
</dbReference>
<keyword evidence="1" id="KW-0418">Kinase</keyword>
<dbReference type="CDD" id="cd16936">
    <property type="entry name" value="HATPase_RsbW-like"/>
    <property type="match status" value="1"/>
</dbReference>
<gene>
    <name evidence="3" type="ORF">GCM10018781_07940</name>
</gene>
<dbReference type="PANTHER" id="PTHR35526">
    <property type="entry name" value="ANTI-SIGMA-F FACTOR RSBW-RELATED"/>
    <property type="match status" value="1"/>
</dbReference>
<keyword evidence="1" id="KW-0808">Transferase</keyword>
<evidence type="ECO:0000313" key="3">
    <source>
        <dbReference type="EMBL" id="GHH61505.1"/>
    </source>
</evidence>
<evidence type="ECO:0000313" key="4">
    <source>
        <dbReference type="Proteomes" id="UP000617734"/>
    </source>
</evidence>
<dbReference type="InterPro" id="IPR050267">
    <property type="entry name" value="Anti-sigma-factor_SerPK"/>
</dbReference>
<evidence type="ECO:0000259" key="2">
    <source>
        <dbReference type="Pfam" id="PF13581"/>
    </source>
</evidence>
<dbReference type="Pfam" id="PF13581">
    <property type="entry name" value="HATPase_c_2"/>
    <property type="match status" value="1"/>
</dbReference>
<feature type="domain" description="Histidine kinase/HSP90-like ATPase" evidence="2">
    <location>
        <begin position="22"/>
        <end position="139"/>
    </location>
</feature>
<dbReference type="Proteomes" id="UP000617734">
    <property type="component" value="Unassembled WGS sequence"/>
</dbReference>
<dbReference type="InterPro" id="IPR003594">
    <property type="entry name" value="HATPase_dom"/>
</dbReference>
<keyword evidence="3" id="KW-0547">Nucleotide-binding</keyword>
<keyword evidence="3" id="KW-0067">ATP-binding</keyword>
<evidence type="ECO:0000256" key="1">
    <source>
        <dbReference type="ARBA" id="ARBA00022527"/>
    </source>
</evidence>
<dbReference type="Gene3D" id="3.30.565.10">
    <property type="entry name" value="Histidine kinase-like ATPase, C-terminal domain"/>
    <property type="match status" value="1"/>
</dbReference>
<reference evidence="3" key="2">
    <citation type="submission" date="2020-09" db="EMBL/GenBank/DDBJ databases">
        <authorList>
            <person name="Sun Q."/>
            <person name="Ohkuma M."/>
        </authorList>
    </citation>
    <scope>NUCLEOTIDE SEQUENCE</scope>
    <source>
        <strain evidence="3">JCM 4646</strain>
    </source>
</reference>
<reference evidence="3" key="1">
    <citation type="journal article" date="2014" name="Int. J. Syst. Evol. Microbiol.">
        <title>Complete genome sequence of Corynebacterium casei LMG S-19264T (=DSM 44701T), isolated from a smear-ripened cheese.</title>
        <authorList>
            <consortium name="US DOE Joint Genome Institute (JGI-PGF)"/>
            <person name="Walter F."/>
            <person name="Albersmeier A."/>
            <person name="Kalinowski J."/>
            <person name="Ruckert C."/>
        </authorList>
    </citation>
    <scope>NUCLEOTIDE SEQUENCE</scope>
    <source>
        <strain evidence="3">JCM 4646</strain>
    </source>
</reference>
<dbReference type="RefSeq" id="WP_190209370.1">
    <property type="nucleotide sequence ID" value="NZ_BNBO01000003.1"/>
</dbReference>
<name>A0A919FDL8_9ACTN</name>
<dbReference type="GO" id="GO:0005524">
    <property type="term" value="F:ATP binding"/>
    <property type="evidence" value="ECO:0007669"/>
    <property type="project" value="UniProtKB-KW"/>
</dbReference>
<keyword evidence="4" id="KW-1185">Reference proteome</keyword>
<dbReference type="PANTHER" id="PTHR35526:SF3">
    <property type="entry name" value="ANTI-SIGMA-F FACTOR RSBW"/>
    <property type="match status" value="1"/>
</dbReference>
<keyword evidence="1" id="KW-0723">Serine/threonine-protein kinase</keyword>
<dbReference type="GO" id="GO:0004674">
    <property type="term" value="F:protein serine/threonine kinase activity"/>
    <property type="evidence" value="ECO:0007669"/>
    <property type="project" value="UniProtKB-KW"/>
</dbReference>
<organism evidence="3 4">
    <name type="scientific">Kitasatospora indigofera</name>
    <dbReference type="NCBI Taxonomy" id="67307"/>
    <lineage>
        <taxon>Bacteria</taxon>
        <taxon>Bacillati</taxon>
        <taxon>Actinomycetota</taxon>
        <taxon>Actinomycetes</taxon>
        <taxon>Kitasatosporales</taxon>
        <taxon>Streptomycetaceae</taxon>
        <taxon>Kitasatospora</taxon>
    </lineage>
</organism>
<proteinExistence type="predicted"/>
<accession>A0A919FDL8</accession>
<sequence length="157" mass="17057">MPETLRPTPSAVTEQTCWLPRRRRSAGAARRLLRAFLSGHEGGEHYVEVAELLLSELVTNAIEHAHVPADRLIMVHFALAEGRLRIEVHDPGDHHLDTGAAVALPAPDEESGRGLWLVRHLSDQWGCQARTSGIGKAVWCTVAPAPSSTPTARRSAA</sequence>
<protein>
    <submittedName>
        <fullName evidence="3">ATP-binding protein</fullName>
    </submittedName>
</protein>
<comment type="caution">
    <text evidence="3">The sequence shown here is derived from an EMBL/GenBank/DDBJ whole genome shotgun (WGS) entry which is preliminary data.</text>
</comment>
<dbReference type="GeneID" id="95351311"/>
<dbReference type="EMBL" id="BNBO01000003">
    <property type="protein sequence ID" value="GHH61505.1"/>
    <property type="molecule type" value="Genomic_DNA"/>
</dbReference>
<dbReference type="InterPro" id="IPR036890">
    <property type="entry name" value="HATPase_C_sf"/>
</dbReference>